<feature type="transmembrane region" description="Helical" evidence="7">
    <location>
        <begin position="7"/>
        <end position="26"/>
    </location>
</feature>
<comment type="subcellular location">
    <subcellularLocation>
        <location evidence="1">Cell membrane</location>
        <topology evidence="1">Multi-pass membrane protein</topology>
    </subcellularLocation>
</comment>
<comment type="similarity">
    <text evidence="2">Belongs to the UPF0719 family.</text>
</comment>
<evidence type="ECO:0000256" key="3">
    <source>
        <dbReference type="ARBA" id="ARBA00022475"/>
    </source>
</evidence>
<evidence type="ECO:0000256" key="2">
    <source>
        <dbReference type="ARBA" id="ARBA00005779"/>
    </source>
</evidence>
<sequence length="68" mass="7425">MDFLNNEFVATIIYAILALVLMFVGYKVFDMITPYNFAEEIKEKNPAVGAVIAGIFIAVAIIIKAAIA</sequence>
<keyword evidence="3" id="KW-1003">Cell membrane</keyword>
<evidence type="ECO:0000256" key="1">
    <source>
        <dbReference type="ARBA" id="ARBA00004651"/>
    </source>
</evidence>
<keyword evidence="5 7" id="KW-1133">Transmembrane helix</keyword>
<dbReference type="AlphaFoldDB" id="A0A8J8M7M8"/>
<proteinExistence type="inferred from homology"/>
<dbReference type="Pfam" id="PF03994">
    <property type="entry name" value="DUF350"/>
    <property type="match status" value="1"/>
</dbReference>
<dbReference type="KEGG" id="vgu:HYG85_02405"/>
<reference evidence="8 9" key="1">
    <citation type="submission" date="2020-07" db="EMBL/GenBank/DDBJ databases">
        <title>Vallitalea guaymasensis genome.</title>
        <authorList>
            <person name="Postec A."/>
        </authorList>
    </citation>
    <scope>NUCLEOTIDE SEQUENCE [LARGE SCALE GENOMIC DNA]</scope>
    <source>
        <strain evidence="8 9">Ra1766G1</strain>
    </source>
</reference>
<protein>
    <submittedName>
        <fullName evidence="8">DUF350 domain-containing protein</fullName>
    </submittedName>
</protein>
<organism evidence="8 9">
    <name type="scientific">Vallitalea guaymasensis</name>
    <dbReference type="NCBI Taxonomy" id="1185412"/>
    <lineage>
        <taxon>Bacteria</taxon>
        <taxon>Bacillati</taxon>
        <taxon>Bacillota</taxon>
        <taxon>Clostridia</taxon>
        <taxon>Lachnospirales</taxon>
        <taxon>Vallitaleaceae</taxon>
        <taxon>Vallitalea</taxon>
    </lineage>
</organism>
<feature type="transmembrane region" description="Helical" evidence="7">
    <location>
        <begin position="46"/>
        <end position="67"/>
    </location>
</feature>
<dbReference type="RefSeq" id="WP_113671497.1">
    <property type="nucleotide sequence ID" value="NZ_CAJXUH010000014.1"/>
</dbReference>
<keyword evidence="4 7" id="KW-0812">Transmembrane</keyword>
<gene>
    <name evidence="8" type="ORF">HYG85_02405</name>
</gene>
<keyword evidence="6 7" id="KW-0472">Membrane</keyword>
<evidence type="ECO:0000256" key="6">
    <source>
        <dbReference type="ARBA" id="ARBA00023136"/>
    </source>
</evidence>
<dbReference type="OrthoDB" id="1525346at2"/>
<evidence type="ECO:0000313" key="9">
    <source>
        <dbReference type="Proteomes" id="UP000677305"/>
    </source>
</evidence>
<name>A0A8J8M7M8_9FIRM</name>
<dbReference type="InterPro" id="IPR007140">
    <property type="entry name" value="DUF350"/>
</dbReference>
<dbReference type="Proteomes" id="UP000677305">
    <property type="component" value="Chromosome"/>
</dbReference>
<accession>A0A8J8M7M8</accession>
<evidence type="ECO:0000256" key="4">
    <source>
        <dbReference type="ARBA" id="ARBA00022692"/>
    </source>
</evidence>
<dbReference type="EMBL" id="CP058561">
    <property type="protein sequence ID" value="QUH27826.1"/>
    <property type="molecule type" value="Genomic_DNA"/>
</dbReference>
<evidence type="ECO:0000256" key="7">
    <source>
        <dbReference type="SAM" id="Phobius"/>
    </source>
</evidence>
<evidence type="ECO:0000313" key="8">
    <source>
        <dbReference type="EMBL" id="QUH27826.1"/>
    </source>
</evidence>
<evidence type="ECO:0000256" key="5">
    <source>
        <dbReference type="ARBA" id="ARBA00022989"/>
    </source>
</evidence>
<keyword evidence="9" id="KW-1185">Reference proteome</keyword>
<dbReference type="GO" id="GO:0005886">
    <property type="term" value="C:plasma membrane"/>
    <property type="evidence" value="ECO:0007669"/>
    <property type="project" value="UniProtKB-SubCell"/>
</dbReference>